<keyword evidence="1" id="KW-0472">Membrane</keyword>
<organism evidence="2 3">
    <name type="scientific">Clonostachys chloroleuca</name>
    <dbReference type="NCBI Taxonomy" id="1926264"/>
    <lineage>
        <taxon>Eukaryota</taxon>
        <taxon>Fungi</taxon>
        <taxon>Dikarya</taxon>
        <taxon>Ascomycota</taxon>
        <taxon>Pezizomycotina</taxon>
        <taxon>Sordariomycetes</taxon>
        <taxon>Hypocreomycetidae</taxon>
        <taxon>Hypocreales</taxon>
        <taxon>Bionectriaceae</taxon>
        <taxon>Clonostachys</taxon>
    </lineage>
</organism>
<comment type="caution">
    <text evidence="2">The sequence shown here is derived from an EMBL/GenBank/DDBJ whole genome shotgun (WGS) entry which is preliminary data.</text>
</comment>
<keyword evidence="1" id="KW-1133">Transmembrane helix</keyword>
<keyword evidence="3" id="KW-1185">Reference proteome</keyword>
<feature type="non-terminal residue" evidence="2">
    <location>
        <position position="1"/>
    </location>
</feature>
<dbReference type="AlphaFoldDB" id="A0AA35LQX8"/>
<keyword evidence="1" id="KW-0812">Transmembrane</keyword>
<reference evidence="2" key="1">
    <citation type="submission" date="2023-01" db="EMBL/GenBank/DDBJ databases">
        <authorList>
            <person name="Piombo E."/>
        </authorList>
    </citation>
    <scope>NUCLEOTIDE SEQUENCE</scope>
</reference>
<dbReference type="Proteomes" id="UP001160390">
    <property type="component" value="Unassembled WGS sequence"/>
</dbReference>
<proteinExistence type="predicted"/>
<sequence>YKSDYKKIKFYTNQARQDSLVYFWVFLRVYFAIYLYLTFLSQNKKYSLNILDLQLNPEEVIKAIKLIIYNNYNNLRLNTRDLIEKLNSLLLTLTTARVYLKYIIASFSKALYKYPRFRILLRLYTLLYIAYFSNKDI</sequence>
<name>A0AA35LQX8_9HYPO</name>
<dbReference type="EMBL" id="CABFNP030000508">
    <property type="protein sequence ID" value="CAI6029197.1"/>
    <property type="molecule type" value="Genomic_DNA"/>
</dbReference>
<gene>
    <name evidence="2" type="ORF">CCHLO57077_00019116</name>
</gene>
<evidence type="ECO:0000256" key="1">
    <source>
        <dbReference type="SAM" id="Phobius"/>
    </source>
</evidence>
<evidence type="ECO:0000313" key="2">
    <source>
        <dbReference type="EMBL" id="CAI6029197.1"/>
    </source>
</evidence>
<evidence type="ECO:0000313" key="3">
    <source>
        <dbReference type="Proteomes" id="UP001160390"/>
    </source>
</evidence>
<feature type="transmembrane region" description="Helical" evidence="1">
    <location>
        <begin position="20"/>
        <end position="39"/>
    </location>
</feature>
<accession>A0AA35LQX8</accession>
<protein>
    <submittedName>
        <fullName evidence="2">Uncharacterized protein</fullName>
    </submittedName>
</protein>